<dbReference type="SUPFAM" id="SSF51569">
    <property type="entry name" value="Aldolase"/>
    <property type="match status" value="1"/>
</dbReference>
<dbReference type="GO" id="GO:0008840">
    <property type="term" value="F:4-hydroxy-tetrahydrodipicolinate synthase activity"/>
    <property type="evidence" value="ECO:0007669"/>
    <property type="project" value="TreeGrafter"/>
</dbReference>
<proteinExistence type="inferred from homology"/>
<keyword evidence="1 2" id="KW-0456">Lyase</keyword>
<dbReference type="PANTHER" id="PTHR12128">
    <property type="entry name" value="DIHYDRODIPICOLINATE SYNTHASE"/>
    <property type="match status" value="1"/>
</dbReference>
<dbReference type="GeneID" id="54578889"/>
<feature type="active site" description="Schiff-base intermediate with substrate" evidence="3">
    <location>
        <position position="195"/>
    </location>
</feature>
<comment type="similarity">
    <text evidence="2">Belongs to the DapA family.</text>
</comment>
<evidence type="ECO:0000256" key="1">
    <source>
        <dbReference type="ARBA" id="ARBA00023239"/>
    </source>
</evidence>
<dbReference type="PRINTS" id="PR00146">
    <property type="entry name" value="DHPICSNTHASE"/>
</dbReference>
<feature type="active site" description="Proton donor/acceptor" evidence="3">
    <location>
        <position position="166"/>
    </location>
</feature>
<evidence type="ECO:0000256" key="4">
    <source>
        <dbReference type="PIRSR" id="PIRSR001365-2"/>
    </source>
</evidence>
<protein>
    <submittedName>
        <fullName evidence="5">Aldolase</fullName>
    </submittedName>
</protein>
<keyword evidence="6" id="KW-1185">Reference proteome</keyword>
<accession>A0A6A6IZD0</accession>
<dbReference type="Pfam" id="PF00701">
    <property type="entry name" value="DHDPS"/>
    <property type="match status" value="1"/>
</dbReference>
<organism evidence="5 6">
    <name type="scientific">Trematosphaeria pertusa</name>
    <dbReference type="NCBI Taxonomy" id="390896"/>
    <lineage>
        <taxon>Eukaryota</taxon>
        <taxon>Fungi</taxon>
        <taxon>Dikarya</taxon>
        <taxon>Ascomycota</taxon>
        <taxon>Pezizomycotina</taxon>
        <taxon>Dothideomycetes</taxon>
        <taxon>Pleosporomycetidae</taxon>
        <taxon>Pleosporales</taxon>
        <taxon>Massarineae</taxon>
        <taxon>Trematosphaeriaceae</taxon>
        <taxon>Trematosphaeria</taxon>
    </lineage>
</organism>
<dbReference type="RefSeq" id="XP_033690276.1">
    <property type="nucleotide sequence ID" value="XM_033825559.1"/>
</dbReference>
<dbReference type="PANTHER" id="PTHR12128:SF66">
    <property type="entry name" value="4-HYDROXY-2-OXOGLUTARATE ALDOLASE, MITOCHONDRIAL"/>
    <property type="match status" value="1"/>
</dbReference>
<reference evidence="5" key="1">
    <citation type="journal article" date="2020" name="Stud. Mycol.">
        <title>101 Dothideomycetes genomes: a test case for predicting lifestyles and emergence of pathogens.</title>
        <authorList>
            <person name="Haridas S."/>
            <person name="Albert R."/>
            <person name="Binder M."/>
            <person name="Bloem J."/>
            <person name="Labutti K."/>
            <person name="Salamov A."/>
            <person name="Andreopoulos B."/>
            <person name="Baker S."/>
            <person name="Barry K."/>
            <person name="Bills G."/>
            <person name="Bluhm B."/>
            <person name="Cannon C."/>
            <person name="Castanera R."/>
            <person name="Culley D."/>
            <person name="Daum C."/>
            <person name="Ezra D."/>
            <person name="Gonzalez J."/>
            <person name="Henrissat B."/>
            <person name="Kuo A."/>
            <person name="Liang C."/>
            <person name="Lipzen A."/>
            <person name="Lutzoni F."/>
            <person name="Magnuson J."/>
            <person name="Mondo S."/>
            <person name="Nolan M."/>
            <person name="Ohm R."/>
            <person name="Pangilinan J."/>
            <person name="Park H.-J."/>
            <person name="Ramirez L."/>
            <person name="Alfaro M."/>
            <person name="Sun H."/>
            <person name="Tritt A."/>
            <person name="Yoshinaga Y."/>
            <person name="Zwiers L.-H."/>
            <person name="Turgeon B."/>
            <person name="Goodwin S."/>
            <person name="Spatafora J."/>
            <person name="Crous P."/>
            <person name="Grigoriev I."/>
        </authorList>
    </citation>
    <scope>NUCLEOTIDE SEQUENCE</scope>
    <source>
        <strain evidence="5">CBS 122368</strain>
    </source>
</reference>
<name>A0A6A6IZD0_9PLEO</name>
<evidence type="ECO:0000256" key="2">
    <source>
        <dbReference type="PIRNR" id="PIRNR001365"/>
    </source>
</evidence>
<dbReference type="Proteomes" id="UP000800094">
    <property type="component" value="Unassembled WGS sequence"/>
</dbReference>
<feature type="binding site" evidence="4">
    <location>
        <position position="238"/>
    </location>
    <ligand>
        <name>pyruvate</name>
        <dbReference type="ChEBI" id="CHEBI:15361"/>
    </ligand>
</feature>
<dbReference type="Gene3D" id="3.20.20.70">
    <property type="entry name" value="Aldolase class I"/>
    <property type="match status" value="1"/>
</dbReference>
<dbReference type="EMBL" id="ML987190">
    <property type="protein sequence ID" value="KAF2255272.1"/>
    <property type="molecule type" value="Genomic_DNA"/>
</dbReference>
<dbReference type="OrthoDB" id="191315at2759"/>
<gene>
    <name evidence="5" type="ORF">BU26DRAFT_476040</name>
</gene>
<dbReference type="PIRSF" id="PIRSF001365">
    <property type="entry name" value="DHDPS"/>
    <property type="match status" value="1"/>
</dbReference>
<dbReference type="InterPro" id="IPR013785">
    <property type="entry name" value="Aldolase_TIM"/>
</dbReference>
<dbReference type="CDD" id="cd00408">
    <property type="entry name" value="DHDPS-like"/>
    <property type="match status" value="1"/>
</dbReference>
<evidence type="ECO:0000256" key="3">
    <source>
        <dbReference type="PIRSR" id="PIRSR001365-1"/>
    </source>
</evidence>
<dbReference type="AlphaFoldDB" id="A0A6A6IZD0"/>
<dbReference type="SMART" id="SM01130">
    <property type="entry name" value="DHDPS"/>
    <property type="match status" value="1"/>
</dbReference>
<sequence>MTSSKMPSNETFSNGTNSTASIQYAFPPGIHVPSLTFFKNDDQQEIDWETQEKHFDFLVSNGLHGIVIAGTNGEAATLTSDEKMRLVQKARNTAQRLGRGDLPITLGGVAGCTQDAIQQTVEARDAGANAYLALVPSYFHFAMDQAAIIAFFQELADGSPIPIVIYNFPGVVAGLDVNSEMLEVLGKHPNIVAVKLTCGGIAKVSRISAAFKKSEFVALAGQSDWLIPALSVGGVGTITGVANLYPKTCVEMYNLYQAGKLAEASALQIKLSVTEWGFGKGGINGTKWVVAKKRGYPETSADCRRPYPRYTDTEKRKWIVNQVSGLDEIEASL</sequence>
<dbReference type="InterPro" id="IPR002220">
    <property type="entry name" value="DapA-like"/>
</dbReference>
<evidence type="ECO:0000313" key="6">
    <source>
        <dbReference type="Proteomes" id="UP000800094"/>
    </source>
</evidence>
<evidence type="ECO:0000313" key="5">
    <source>
        <dbReference type="EMBL" id="KAF2255272.1"/>
    </source>
</evidence>